<keyword evidence="2" id="KW-0378">Hydrolase</keyword>
<dbReference type="OrthoDB" id="63519at2"/>
<dbReference type="GO" id="GO:0016787">
    <property type="term" value="F:hydrolase activity"/>
    <property type="evidence" value="ECO:0007669"/>
    <property type="project" value="UniProtKB-KW"/>
</dbReference>
<dbReference type="SUPFAM" id="SSF53474">
    <property type="entry name" value="alpha/beta-Hydrolases"/>
    <property type="match status" value="1"/>
</dbReference>
<keyword evidence="3" id="KW-1185">Reference proteome</keyword>
<reference evidence="2 3" key="1">
    <citation type="submission" date="2019-07" db="EMBL/GenBank/DDBJ databases">
        <title>Whole genome shotgun sequence of Pseudonocardia asaccharolytica NBRC 16224.</title>
        <authorList>
            <person name="Hosoyama A."/>
            <person name="Uohara A."/>
            <person name="Ohji S."/>
            <person name="Ichikawa N."/>
        </authorList>
    </citation>
    <scope>NUCLEOTIDE SEQUENCE [LARGE SCALE GENOMIC DNA]</scope>
    <source>
        <strain evidence="2 3">NBRC 16224</strain>
    </source>
</reference>
<comment type="caution">
    <text evidence="2">The sequence shown here is derived from an EMBL/GenBank/DDBJ whole genome shotgun (WGS) entry which is preliminary data.</text>
</comment>
<dbReference type="Pfam" id="PF12697">
    <property type="entry name" value="Abhydrolase_6"/>
    <property type="match status" value="1"/>
</dbReference>
<dbReference type="InterPro" id="IPR029058">
    <property type="entry name" value="AB_hydrolase_fold"/>
</dbReference>
<dbReference type="Gene3D" id="3.40.50.1820">
    <property type="entry name" value="alpha/beta hydrolase"/>
    <property type="match status" value="1"/>
</dbReference>
<evidence type="ECO:0000259" key="1">
    <source>
        <dbReference type="Pfam" id="PF12697"/>
    </source>
</evidence>
<feature type="domain" description="AB hydrolase-1" evidence="1">
    <location>
        <begin position="23"/>
        <end position="245"/>
    </location>
</feature>
<gene>
    <name evidence="2" type="ORF">PA7_22920</name>
</gene>
<sequence length="268" mass="27751">MEKTTSADGTTLAFDVWGSGPLVVIVGGAFNDRHTWVELAQALADQGFRVASYDRRGRGDSGDPRRYGMQHEIDDLIAVIGAAGADGPVFAHGVSSGGGLLLHVLAAGVPVARASVLEPPYRIEGAPLPPENYIATLRGLVEADDRAGLVEYFHTRVVGMPGEMLEPMKGSPMWDSLLAMAPTLVHDGIAMGGDDQSLPVGLLAGLTVPVLAVTSTGTQLPWLSAAAGEVAAAVPGGRLARLEGGFHEVPAPVLAPSLARFYGEGGTR</sequence>
<dbReference type="AlphaFoldDB" id="A0A511D0X3"/>
<proteinExistence type="predicted"/>
<name>A0A511D0X3_9PSEU</name>
<evidence type="ECO:0000313" key="2">
    <source>
        <dbReference type="EMBL" id="GEL18455.1"/>
    </source>
</evidence>
<dbReference type="STRING" id="1123024.GCA_000423625_03132"/>
<dbReference type="Proteomes" id="UP000321328">
    <property type="component" value="Unassembled WGS sequence"/>
</dbReference>
<dbReference type="InterPro" id="IPR000073">
    <property type="entry name" value="AB_hydrolase_1"/>
</dbReference>
<accession>A0A511D0X3</accession>
<protein>
    <submittedName>
        <fullName evidence="2">Alpha/beta hydrolase</fullName>
    </submittedName>
</protein>
<dbReference type="EMBL" id="BJVI01000020">
    <property type="protein sequence ID" value="GEL18455.1"/>
    <property type="molecule type" value="Genomic_DNA"/>
</dbReference>
<dbReference type="RefSeq" id="WP_028930768.1">
    <property type="nucleotide sequence ID" value="NZ_AUII01000014.1"/>
</dbReference>
<organism evidence="2 3">
    <name type="scientific">Pseudonocardia asaccharolytica DSM 44247 = NBRC 16224</name>
    <dbReference type="NCBI Taxonomy" id="1123024"/>
    <lineage>
        <taxon>Bacteria</taxon>
        <taxon>Bacillati</taxon>
        <taxon>Actinomycetota</taxon>
        <taxon>Actinomycetes</taxon>
        <taxon>Pseudonocardiales</taxon>
        <taxon>Pseudonocardiaceae</taxon>
        <taxon>Pseudonocardia</taxon>
    </lineage>
</organism>
<evidence type="ECO:0000313" key="3">
    <source>
        <dbReference type="Proteomes" id="UP000321328"/>
    </source>
</evidence>